<gene>
    <name evidence="1" type="ORF">M413DRAFT_12382</name>
</gene>
<accession>A0A0C3BQY6</accession>
<evidence type="ECO:0008006" key="3">
    <source>
        <dbReference type="Google" id="ProtNLM"/>
    </source>
</evidence>
<evidence type="ECO:0000313" key="2">
    <source>
        <dbReference type="Proteomes" id="UP000053424"/>
    </source>
</evidence>
<dbReference type="AlphaFoldDB" id="A0A0C3BQY6"/>
<proteinExistence type="predicted"/>
<name>A0A0C3BQY6_HEBCY</name>
<dbReference type="Proteomes" id="UP000053424">
    <property type="component" value="Unassembled WGS sequence"/>
</dbReference>
<sequence>MSTQFANGRPSFKLKSMNERQRMEWKEDCTKASLVYAKRDWGNSLDDFCDHVFHPGDSVWVKTTEGNWLHGVVMSATGEPLDEEGFYYEVRFSPRNNLRKYFSPRNGEIKPDIECTTSESRDLIYILMRFHAKSRTMPAESDCSAVGESEMIYNSLTNRRIGPYLTFKFGPNSGHDVAGLCQQKALQRVSTQSFPTIKLPPSVGTRSASVTRENCKGKRSQYSQGPPTLVYTGDLSSGLRLRDLFRAYRKVKENVERTENEAWMLIYHFFSGCAISHQPQPFAEPCASPALRFSAGSSSSTMMDSSTPELVKQFVKVMDKWPDFDGESLGCMTWVEKNRAPKSPVFPALSALTLVSQESDDTVASPHAVSAQERAWYYLGITDDGDQPELLYRTSLEKDPWVAPTGRHANPPFKFARPVHGTSLNKVWDTVGPQIDDLVFATIKTRYSIDPARFLTVPTGEDVKNGTLGPVVIWVTVYPDSTSVDTAHEVSQKILQLLAKNGVDDAEVEWCEGVVWKAIGPVSGSPLLPVVSKRNATAHVRRHLTAALGIPIAPARSEMREGQGSLGFFFHENLDKRGEVSGKVLAVTNHHVLCKQEDKKYDFRSHGSPQHYVRVCGPRRFERGIDEIKQAVVNHGNNAGRCAEEIADLEAKVANGGGDEDDAHNLEKARQELEDERKAIVELKKFYMEVNADWSDIGCRDIGVLEYSPPISVNVEGRRYTQDWATIRLDEPKLKPNFLGNVIDLGTAIHPNQLTELLYLRDANTTFKYPKDRLLRIRGFVTKERLVNPDSLDLGGEPCIVVLKDGCSTDLTVGRYAGLESYQCDENAVRSVECAVYNYDKQSGPFSAKGDSGSLIVTGNGEMVGLLHSGKSKIFGSAPHCTYATPAWRLCEWIKEIYPNADFFRETW</sequence>
<dbReference type="InterPro" id="IPR009003">
    <property type="entry name" value="Peptidase_S1_PA"/>
</dbReference>
<reference evidence="1 2" key="1">
    <citation type="submission" date="2014-04" db="EMBL/GenBank/DDBJ databases">
        <authorList>
            <consortium name="DOE Joint Genome Institute"/>
            <person name="Kuo A."/>
            <person name="Gay G."/>
            <person name="Dore J."/>
            <person name="Kohler A."/>
            <person name="Nagy L.G."/>
            <person name="Floudas D."/>
            <person name="Copeland A."/>
            <person name="Barry K.W."/>
            <person name="Cichocki N."/>
            <person name="Veneault-Fourrey C."/>
            <person name="LaButti K."/>
            <person name="Lindquist E.A."/>
            <person name="Lipzen A."/>
            <person name="Lundell T."/>
            <person name="Morin E."/>
            <person name="Murat C."/>
            <person name="Sun H."/>
            <person name="Tunlid A."/>
            <person name="Henrissat B."/>
            <person name="Grigoriev I.V."/>
            <person name="Hibbett D.S."/>
            <person name="Martin F."/>
            <person name="Nordberg H.P."/>
            <person name="Cantor M.N."/>
            <person name="Hua S.X."/>
        </authorList>
    </citation>
    <scope>NUCLEOTIDE SEQUENCE [LARGE SCALE GENOMIC DNA]</scope>
    <source>
        <strain evidence="2">h7</strain>
    </source>
</reference>
<evidence type="ECO:0000313" key="1">
    <source>
        <dbReference type="EMBL" id="KIM39060.1"/>
    </source>
</evidence>
<dbReference type="EMBL" id="KN831787">
    <property type="protein sequence ID" value="KIM39060.1"/>
    <property type="molecule type" value="Genomic_DNA"/>
</dbReference>
<dbReference type="HOGENOM" id="CLU_319826_0_0_1"/>
<keyword evidence="2" id="KW-1185">Reference proteome</keyword>
<dbReference type="OrthoDB" id="5424209at2759"/>
<protein>
    <recommendedName>
        <fullName evidence="3">Peptidase S1 domain-containing protein</fullName>
    </recommendedName>
</protein>
<dbReference type="SUPFAM" id="SSF50494">
    <property type="entry name" value="Trypsin-like serine proteases"/>
    <property type="match status" value="1"/>
</dbReference>
<organism evidence="1 2">
    <name type="scientific">Hebeloma cylindrosporum</name>
    <dbReference type="NCBI Taxonomy" id="76867"/>
    <lineage>
        <taxon>Eukaryota</taxon>
        <taxon>Fungi</taxon>
        <taxon>Dikarya</taxon>
        <taxon>Basidiomycota</taxon>
        <taxon>Agaricomycotina</taxon>
        <taxon>Agaricomycetes</taxon>
        <taxon>Agaricomycetidae</taxon>
        <taxon>Agaricales</taxon>
        <taxon>Agaricineae</taxon>
        <taxon>Hymenogastraceae</taxon>
        <taxon>Hebeloma</taxon>
    </lineage>
</organism>
<reference evidence="2" key="2">
    <citation type="submission" date="2015-01" db="EMBL/GenBank/DDBJ databases">
        <title>Evolutionary Origins and Diversification of the Mycorrhizal Mutualists.</title>
        <authorList>
            <consortium name="DOE Joint Genome Institute"/>
            <consortium name="Mycorrhizal Genomics Consortium"/>
            <person name="Kohler A."/>
            <person name="Kuo A."/>
            <person name="Nagy L.G."/>
            <person name="Floudas D."/>
            <person name="Copeland A."/>
            <person name="Barry K.W."/>
            <person name="Cichocki N."/>
            <person name="Veneault-Fourrey C."/>
            <person name="LaButti K."/>
            <person name="Lindquist E.A."/>
            <person name="Lipzen A."/>
            <person name="Lundell T."/>
            <person name="Morin E."/>
            <person name="Murat C."/>
            <person name="Riley R."/>
            <person name="Ohm R."/>
            <person name="Sun H."/>
            <person name="Tunlid A."/>
            <person name="Henrissat B."/>
            <person name="Grigoriev I.V."/>
            <person name="Hibbett D.S."/>
            <person name="Martin F."/>
        </authorList>
    </citation>
    <scope>NUCLEOTIDE SEQUENCE [LARGE SCALE GENOMIC DNA]</scope>
    <source>
        <strain evidence="2">h7</strain>
    </source>
</reference>